<comment type="caution">
    <text evidence="4">The sequence shown here is derived from an EMBL/GenBank/DDBJ whole genome shotgun (WGS) entry which is preliminary data.</text>
</comment>
<dbReference type="Pfam" id="PF01326">
    <property type="entry name" value="PPDK_N"/>
    <property type="match status" value="1"/>
</dbReference>
<reference evidence="5" key="1">
    <citation type="submission" date="2016-10" db="EMBL/GenBank/DDBJ databases">
        <title>Frankia sp. NRRL B-16386 Genome sequencing.</title>
        <authorList>
            <person name="Ghodhbane-Gtari F."/>
            <person name="Swanson E."/>
            <person name="Gueddou A."/>
            <person name="Hezbri K."/>
            <person name="Ktari K."/>
            <person name="Nouioui I."/>
            <person name="Morris K."/>
            <person name="Simpson S."/>
            <person name="Abebe-Akele F."/>
            <person name="Thomas K."/>
            <person name="Gtari M."/>
            <person name="Tisa L.S."/>
        </authorList>
    </citation>
    <scope>NUCLEOTIDE SEQUENCE [LARGE SCALE GENOMIC DNA]</scope>
    <source>
        <strain evidence="5">NRRL B-16386</strain>
    </source>
</reference>
<dbReference type="AlphaFoldDB" id="A0A1V2I917"/>
<evidence type="ECO:0000256" key="1">
    <source>
        <dbReference type="SAM" id="MobiDB-lite"/>
    </source>
</evidence>
<dbReference type="InterPro" id="IPR013815">
    <property type="entry name" value="ATP_grasp_subdomain_1"/>
</dbReference>
<dbReference type="Gene3D" id="3.30.470.20">
    <property type="entry name" value="ATP-grasp fold, B domain"/>
    <property type="match status" value="2"/>
</dbReference>
<sequence>MPPAVGMVVFIEFTEFAEAVMADGGEARLVWLDDPAATGVELVGAKAANLAVSANAGLPVIPGFVVTTRASAGLDGPAIAAALADDDEARRHWDRLTDGGDRPLAVRSSSVAEDSETSSMAGQFLSVLHVTGWDAFVKAVGDVVDSARIGPEAAAMAVLVQPMAQARLGGVMFGLDPLTGDRSRLLVSMTDGLPELIVSGEVSGTSVVLSRLGRLRSVDGPVPASLHADDRFRLARLARRTRRLFGGPQDMEWLIEPDGTLRLLQSRPVTASAVPARRSHLFGPGPVAETFPEPLSRLELDLWVPPLEEGLEEALRLSGTLGRRPPKQPYVLDIQGRVAVDLEALGVLRGRKRWWTPFDPRPGYRRLRAAWRIGRLRVAMPAIVADLATEVDESLRAVPPLEQLADHQLPVLLRNARSTLMGVHAHEILAGLFLNARASATTGAAVAVATVSLGREDGLDDEQIITRFPEALALVPPRVGGERRLPPTPAYVATPTGEGDDPMALARETLRLRARWLQELTALAAVELGRRMARRGQLHHAADVRHLTLDALMTLTVAHNVAVAVPVRSDEPLVPSLPAAFRLAPDGSLVADGRAGGGPRGVSSGRAQAPLTRDTEQAAGKILLVESLDPTLAALLPDLAGLVARSGSPLSHLAILAREYRVPTVVGFPDGLDDLAEGDELIVDGGDGTVSRPDDAADDSGLADAAGDAPAGAPAANGTAGPAAGFSSGAAAGQAGAKRAGGTPAGRAGGGS</sequence>
<feature type="region of interest" description="Disordered" evidence="1">
    <location>
        <begin position="679"/>
        <end position="752"/>
    </location>
</feature>
<dbReference type="InterPro" id="IPR008279">
    <property type="entry name" value="PEP-util_enz_mobile_dom"/>
</dbReference>
<protein>
    <submittedName>
        <fullName evidence="4">Pyruvate, phosphate dikinase</fullName>
    </submittedName>
</protein>
<evidence type="ECO:0000259" key="2">
    <source>
        <dbReference type="Pfam" id="PF00391"/>
    </source>
</evidence>
<evidence type="ECO:0000259" key="3">
    <source>
        <dbReference type="Pfam" id="PF01326"/>
    </source>
</evidence>
<dbReference type="PANTHER" id="PTHR43615">
    <property type="entry name" value="PHOSPHOENOLPYRUVATE SYNTHASE-RELATED"/>
    <property type="match status" value="1"/>
</dbReference>
<feature type="compositionally biased region" description="Low complexity" evidence="1">
    <location>
        <begin position="699"/>
        <end position="742"/>
    </location>
</feature>
<keyword evidence="5" id="KW-1185">Reference proteome</keyword>
<dbReference type="Pfam" id="PF00391">
    <property type="entry name" value="PEP-utilizers"/>
    <property type="match status" value="1"/>
</dbReference>
<feature type="domain" description="Pyruvate phosphate dikinase AMP/ATP-binding" evidence="3">
    <location>
        <begin position="96"/>
        <end position="210"/>
    </location>
</feature>
<gene>
    <name evidence="4" type="ORF">BL253_19115</name>
</gene>
<dbReference type="Gene3D" id="3.30.1490.20">
    <property type="entry name" value="ATP-grasp fold, A domain"/>
    <property type="match status" value="2"/>
</dbReference>
<dbReference type="SUPFAM" id="SSF52009">
    <property type="entry name" value="Phosphohistidine domain"/>
    <property type="match status" value="1"/>
</dbReference>
<keyword evidence="4" id="KW-0418">Kinase</keyword>
<feature type="compositionally biased region" description="Gly residues" evidence="1">
    <location>
        <begin position="743"/>
        <end position="752"/>
    </location>
</feature>
<dbReference type="STRING" id="1834516.BL253_19115"/>
<evidence type="ECO:0000313" key="5">
    <source>
        <dbReference type="Proteomes" id="UP000188929"/>
    </source>
</evidence>
<keyword evidence="4" id="KW-0808">Transferase</keyword>
<organism evidence="4 5">
    <name type="scientific">Pseudofrankia asymbiotica</name>
    <dbReference type="NCBI Taxonomy" id="1834516"/>
    <lineage>
        <taxon>Bacteria</taxon>
        <taxon>Bacillati</taxon>
        <taxon>Actinomycetota</taxon>
        <taxon>Actinomycetes</taxon>
        <taxon>Frankiales</taxon>
        <taxon>Frankiaceae</taxon>
        <taxon>Pseudofrankia</taxon>
    </lineage>
</organism>
<dbReference type="Proteomes" id="UP000188929">
    <property type="component" value="Unassembled WGS sequence"/>
</dbReference>
<dbReference type="GO" id="GO:0016301">
    <property type="term" value="F:kinase activity"/>
    <property type="evidence" value="ECO:0007669"/>
    <property type="project" value="UniProtKB-KW"/>
</dbReference>
<dbReference type="EMBL" id="MOMC01000038">
    <property type="protein sequence ID" value="ONH28684.1"/>
    <property type="molecule type" value="Genomic_DNA"/>
</dbReference>
<dbReference type="SUPFAM" id="SSF56059">
    <property type="entry name" value="Glutathione synthetase ATP-binding domain-like"/>
    <property type="match status" value="1"/>
</dbReference>
<evidence type="ECO:0000313" key="4">
    <source>
        <dbReference type="EMBL" id="ONH28684.1"/>
    </source>
</evidence>
<keyword evidence="4" id="KW-0670">Pyruvate</keyword>
<dbReference type="PANTHER" id="PTHR43615:SF1">
    <property type="entry name" value="PPDK_N DOMAIN-CONTAINING PROTEIN"/>
    <property type="match status" value="1"/>
</dbReference>
<dbReference type="GO" id="GO:0005524">
    <property type="term" value="F:ATP binding"/>
    <property type="evidence" value="ECO:0007669"/>
    <property type="project" value="InterPro"/>
</dbReference>
<dbReference type="Gene3D" id="3.50.30.10">
    <property type="entry name" value="Phosphohistidine domain"/>
    <property type="match status" value="1"/>
</dbReference>
<dbReference type="InterPro" id="IPR002192">
    <property type="entry name" value="PPDK_AMP/ATP-bd"/>
</dbReference>
<name>A0A1V2I917_9ACTN</name>
<feature type="domain" description="PEP-utilising enzyme mobile" evidence="2">
    <location>
        <begin position="619"/>
        <end position="688"/>
    </location>
</feature>
<dbReference type="InterPro" id="IPR051549">
    <property type="entry name" value="PEP_Utilizing_Enz"/>
</dbReference>
<dbReference type="InterPro" id="IPR036637">
    <property type="entry name" value="Phosphohistidine_dom_sf"/>
</dbReference>
<accession>A0A1V2I917</accession>
<proteinExistence type="predicted"/>